<feature type="domain" description="ShKT" evidence="21">
    <location>
        <begin position="1177"/>
        <end position="1211"/>
    </location>
</feature>
<comment type="caution">
    <text evidence="22">The sequence shown here is derived from an EMBL/GenBank/DDBJ whole genome shotgun (WGS) entry which is preliminary data.</text>
</comment>
<evidence type="ECO:0000256" key="2">
    <source>
        <dbReference type="ARBA" id="ARBA00022525"/>
    </source>
</evidence>
<evidence type="ECO:0000256" key="7">
    <source>
        <dbReference type="ARBA" id="ARBA00022737"/>
    </source>
</evidence>
<keyword evidence="14" id="KW-0106">Calcium</keyword>
<keyword evidence="9 14" id="KW-0862">Zinc</keyword>
<feature type="disulfide bond" evidence="15">
    <location>
        <begin position="505"/>
        <end position="538"/>
    </location>
</feature>
<dbReference type="SUPFAM" id="SSF55486">
    <property type="entry name" value="Metalloproteases ('zincins'), catalytic domain"/>
    <property type="match status" value="1"/>
</dbReference>
<feature type="disulfide bond" evidence="17">
    <location>
        <begin position="1177"/>
        <end position="1211"/>
    </location>
</feature>
<dbReference type="GO" id="GO:0004222">
    <property type="term" value="F:metalloendopeptidase activity"/>
    <property type="evidence" value="ECO:0007669"/>
    <property type="project" value="InterPro"/>
</dbReference>
<evidence type="ECO:0000256" key="18">
    <source>
        <dbReference type="SAM" id="MobiDB-lite"/>
    </source>
</evidence>
<dbReference type="Pfam" id="PF19030">
    <property type="entry name" value="TSP1_ADAMTS"/>
    <property type="match status" value="2"/>
</dbReference>
<feature type="binding site" evidence="14">
    <location>
        <position position="466"/>
    </location>
    <ligand>
        <name>Ca(2+)</name>
        <dbReference type="ChEBI" id="CHEBI:29108"/>
        <label>1</label>
    </ligand>
</feature>
<dbReference type="Gene3D" id="2.20.100.10">
    <property type="entry name" value="Thrombospondin type-1 (TSP1) repeat"/>
    <property type="match status" value="3"/>
</dbReference>
<dbReference type="Pfam" id="PF01421">
    <property type="entry name" value="Reprolysin"/>
    <property type="match status" value="1"/>
</dbReference>
<evidence type="ECO:0000256" key="11">
    <source>
        <dbReference type="ARBA" id="ARBA00023157"/>
    </source>
</evidence>
<feature type="compositionally biased region" description="Basic residues" evidence="18">
    <location>
        <begin position="31"/>
        <end position="41"/>
    </location>
</feature>
<keyword evidence="11 15" id="KW-1015">Disulfide bond</keyword>
<dbReference type="Pfam" id="PF01549">
    <property type="entry name" value="ShK"/>
    <property type="match status" value="6"/>
</dbReference>
<dbReference type="GO" id="GO:0031012">
    <property type="term" value="C:extracellular matrix"/>
    <property type="evidence" value="ECO:0007669"/>
    <property type="project" value="TreeGrafter"/>
</dbReference>
<feature type="binding site" evidence="14">
    <location>
        <position position="466"/>
    </location>
    <ligand>
        <name>Ca(2+)</name>
        <dbReference type="ChEBI" id="CHEBI:29108"/>
        <label>2</label>
    </ligand>
</feature>
<evidence type="ECO:0000256" key="12">
    <source>
        <dbReference type="ARBA" id="ARBA00023180"/>
    </source>
</evidence>
<dbReference type="InterPro" id="IPR010294">
    <property type="entry name" value="ADAMTS_spacer1"/>
</dbReference>
<feature type="signal peptide" evidence="19">
    <location>
        <begin position="1"/>
        <end position="22"/>
    </location>
</feature>
<dbReference type="PANTHER" id="PTHR13723">
    <property type="entry name" value="ADAMTS A DISINTEGRIN AND METALLOPROTEASE WITH THROMBOSPONDIN MOTIFS PROTEASE"/>
    <property type="match status" value="1"/>
</dbReference>
<dbReference type="PRINTS" id="PR01857">
    <property type="entry name" value="ADAMTSFAMILY"/>
</dbReference>
<keyword evidence="2" id="KW-0964">Secreted</keyword>
<feature type="binding site" evidence="14 16">
    <location>
        <position position="411"/>
    </location>
    <ligand>
        <name>Zn(2+)</name>
        <dbReference type="ChEBI" id="CHEBI:29105"/>
        <note>catalytic</note>
    </ligand>
</feature>
<feature type="binding site" evidence="14">
    <location>
        <position position="349"/>
    </location>
    <ligand>
        <name>Ca(2+)</name>
        <dbReference type="ChEBI" id="CHEBI:29108"/>
        <label>1</label>
    </ligand>
</feature>
<evidence type="ECO:0000256" key="8">
    <source>
        <dbReference type="ARBA" id="ARBA00022801"/>
    </source>
</evidence>
<feature type="disulfide bond" evidence="15">
    <location>
        <begin position="385"/>
        <end position="463"/>
    </location>
</feature>
<dbReference type="InterPro" id="IPR002870">
    <property type="entry name" value="Peptidase_M12B_N"/>
</dbReference>
<dbReference type="SMART" id="SM00254">
    <property type="entry name" value="ShKT"/>
    <property type="match status" value="6"/>
</dbReference>
<evidence type="ECO:0000256" key="10">
    <source>
        <dbReference type="ARBA" id="ARBA00023049"/>
    </source>
</evidence>
<dbReference type="Gene3D" id="3.40.1620.60">
    <property type="match status" value="1"/>
</dbReference>
<keyword evidence="7" id="KW-0677">Repeat</keyword>
<evidence type="ECO:0000256" key="1">
    <source>
        <dbReference type="ARBA" id="ARBA00004498"/>
    </source>
</evidence>
<dbReference type="Pfam" id="PF17771">
    <property type="entry name" value="ADAMTS_CR_2"/>
    <property type="match status" value="1"/>
</dbReference>
<dbReference type="GO" id="GO:0006508">
    <property type="term" value="P:proteolysis"/>
    <property type="evidence" value="ECO:0007669"/>
    <property type="project" value="UniProtKB-KW"/>
</dbReference>
<feature type="binding site" evidence="14">
    <location>
        <position position="266"/>
    </location>
    <ligand>
        <name>Ca(2+)</name>
        <dbReference type="ChEBI" id="CHEBI:29108"/>
        <label>1</label>
    </ligand>
</feature>
<keyword evidence="3" id="KW-0272">Extracellular matrix</keyword>
<feature type="chain" id="PRO_5043864323" evidence="19">
    <location>
        <begin position="23"/>
        <end position="1310"/>
    </location>
</feature>
<dbReference type="GO" id="GO:0046872">
    <property type="term" value="F:metal ion binding"/>
    <property type="evidence" value="ECO:0007669"/>
    <property type="project" value="UniProtKB-KW"/>
</dbReference>
<keyword evidence="4" id="KW-0645">Protease</keyword>
<dbReference type="InterPro" id="IPR024079">
    <property type="entry name" value="MetalloPept_cat_dom_sf"/>
</dbReference>
<dbReference type="Proteomes" id="UP001497497">
    <property type="component" value="Unassembled WGS sequence"/>
</dbReference>
<feature type="disulfide bond" evidence="17">
    <location>
        <begin position="1077"/>
        <end position="1111"/>
    </location>
</feature>
<dbReference type="GO" id="GO:0030198">
    <property type="term" value="P:extracellular matrix organization"/>
    <property type="evidence" value="ECO:0007669"/>
    <property type="project" value="InterPro"/>
</dbReference>
<dbReference type="InterPro" id="IPR041645">
    <property type="entry name" value="ADAMTS_CR_2"/>
</dbReference>
<feature type="binding site" evidence="14">
    <location>
        <position position="463"/>
    </location>
    <ligand>
        <name>Ca(2+)</name>
        <dbReference type="ChEBI" id="CHEBI:29108"/>
        <label>1</label>
    </ligand>
</feature>
<evidence type="ECO:0000313" key="22">
    <source>
        <dbReference type="EMBL" id="CAL1529629.1"/>
    </source>
</evidence>
<feature type="disulfide bond" evidence="15">
    <location>
        <begin position="532"/>
        <end position="543"/>
    </location>
</feature>
<dbReference type="Pfam" id="PF01562">
    <property type="entry name" value="Pep_M12B_propep"/>
    <property type="match status" value="1"/>
</dbReference>
<evidence type="ECO:0000256" key="19">
    <source>
        <dbReference type="SAM" id="SignalP"/>
    </source>
</evidence>
<evidence type="ECO:0000256" key="15">
    <source>
        <dbReference type="PIRSR" id="PIRSR613273-3"/>
    </source>
</evidence>
<dbReference type="InterPro" id="IPR003582">
    <property type="entry name" value="ShKT_dom"/>
</dbReference>
<feature type="disulfide bond" evidence="15">
    <location>
        <begin position="424"/>
        <end position="447"/>
    </location>
</feature>
<dbReference type="EMBL" id="CAXITT010000052">
    <property type="protein sequence ID" value="CAL1529629.1"/>
    <property type="molecule type" value="Genomic_DNA"/>
</dbReference>
<feature type="disulfide bond" evidence="15">
    <location>
        <begin position="489"/>
        <end position="510"/>
    </location>
</feature>
<comment type="cofactor">
    <cofactor evidence="14">
        <name>Zn(2+)</name>
        <dbReference type="ChEBI" id="CHEBI:29105"/>
    </cofactor>
    <text evidence="14">Binds 1 zinc ion per subunit.</text>
</comment>
<feature type="binding site" evidence="14 16">
    <location>
        <position position="407"/>
    </location>
    <ligand>
        <name>Zn(2+)</name>
        <dbReference type="ChEBI" id="CHEBI:29105"/>
        <note>catalytic</note>
    </ligand>
</feature>
<dbReference type="InterPro" id="IPR045371">
    <property type="entry name" value="ADAMTS_CR_3"/>
</dbReference>
<protein>
    <submittedName>
        <fullName evidence="22">Uncharacterized protein</fullName>
    </submittedName>
</protein>
<keyword evidence="8" id="KW-0378">Hydrolase</keyword>
<dbReference type="PANTHER" id="PTHR13723:SF20">
    <property type="entry name" value="A DISINTEGRIN AND METALLOPROTEINASE WITH THROMBOSPONDIN MOTIFS 13"/>
    <property type="match status" value="1"/>
</dbReference>
<feature type="disulfide bond" evidence="15">
    <location>
        <begin position="568"/>
        <end position="605"/>
    </location>
</feature>
<evidence type="ECO:0000259" key="21">
    <source>
        <dbReference type="PROSITE" id="PS51670"/>
    </source>
</evidence>
<name>A0AAV2HAZ9_LYMST</name>
<dbReference type="Gene3D" id="2.60.120.830">
    <property type="match status" value="1"/>
</dbReference>
<keyword evidence="5 14" id="KW-0479">Metal-binding</keyword>
<keyword evidence="10" id="KW-0482">Metalloprotease</keyword>
<sequence>MATLSYWVLGLVLLQVIWLSLGARAPAPVKRPPRLHPKFKPHLPEVHRRPPRKTPPPPRKFHQSLPTADLLEYFGTKDRHAVPDYVITSPRHISGSRHRRSTDSKKDTLEYHVTAFGETYQLTLVHNDKLVAPGCITEHRTNGTGHIAPCFKPIKPSQKEDNDCFYFGFSKNHNQSAVAMSTCSGLQGIISAPQSDHDLIIKPIKSQHTARVKRHAVGNSPHIVFKRQSNNRLCQGAVDGAKDLSSNSGVSVHTIKKRSADELYMELYLVADKTLYAYHGKDLPTFLLTITNVAAARMMDPSFGQKLHLTVVRIRILEDDEPGLEIVQDVLYGLKSFCSWQEKDNPALDTDPLHYDAATLFTRLDLVNRGVDHSAVGLANKGGICTAGSRCAYVEDTGVDTGITLAHELGHVLGLSHDGDQNECQDFKNLMSTGGATGPESFKWSECSKRDLKAVIESGRADCLSDIPTHQEELPKELPGVIYDADDQCRLWVGTKYSNHSEDPCSQLWCQDPANLNGILKAGLPMMDGSMCGHRKYCINAECVDIGADGPQPVDGGWSAWPEEWSECSRTCGGGVRTKIRKCDSPKPRFGGKECEGKGVKSNLCNVKPCNKSEAQFREEQCQATRDQPVNGKTFDWLPWDTTGAQECYLLCKSHPGDIIYRRTLDNNKDYKDGTTCIGDKVYDFYRCVHGTCQALSCDGHSDSHYKFDKCGVCGGDDSSCTSMTKSGTHTQAQARTWTSIIKIPKGSSGILLRNKNRYAKMTISVGGKPIFNENPSMPAPSATYSAAGVSLAYHKGAANEEESISISGPLPVDAEAQVFTPFADARFQPNITFEFNVPSAGEKTHEWRSTNLKCNIECGGGKFVIDVKCHKISDGTIAEDRFCNIYEKPDLIGEPCNTQPCGSFWHEGSWGECSGQCESGTQTRQITCVQKVMGELTVVSADQCPVEQKPEEKRNCASAPCDATWETSEWSQCSLECGRGVQTRDVKCVSGANEMPAEKCKEEKPASVQTCVQKVCDTSIVGDECTDASGDCGAYDVNLCTEYADWAKDNCKLTCSFCSKAAIAETKPIAQGETTCQDKIADCPDYGSGICQGEYASWAEENCAKFCGKCSAQTTQATPTETNAAASCSDTSKDCAAYGLTICEGEYADWAKANCAKLCGQCGNSAAVVETSVSTCTDTNADCASYEESVCQGEYADWAKVNCAKMCKFCGAESASVNAVTETASVDTACTDLSSDCEGYGQPICQGEYADWAKSNCAKLCGACESVAATTQTPCVDVEQNCAGYGQSICEGEYAGWAKANCPHFCGQC</sequence>
<feature type="disulfide bond" evidence="15">
    <location>
        <begin position="583"/>
        <end position="595"/>
    </location>
</feature>
<dbReference type="PROSITE" id="PS51670">
    <property type="entry name" value="SHKT"/>
    <property type="match status" value="2"/>
</dbReference>
<evidence type="ECO:0000256" key="9">
    <source>
        <dbReference type="ARBA" id="ARBA00022833"/>
    </source>
</evidence>
<evidence type="ECO:0000256" key="16">
    <source>
        <dbReference type="PROSITE-ProRule" id="PRU00276"/>
    </source>
</evidence>
<feature type="binding site" evidence="14">
    <location>
        <position position="266"/>
    </location>
    <ligand>
        <name>Ca(2+)</name>
        <dbReference type="ChEBI" id="CHEBI:29108"/>
        <label>2</label>
    </ligand>
</feature>
<dbReference type="InterPro" id="IPR001590">
    <property type="entry name" value="Peptidase_M12B"/>
</dbReference>
<evidence type="ECO:0000256" key="4">
    <source>
        <dbReference type="ARBA" id="ARBA00022670"/>
    </source>
</evidence>
<organism evidence="22 23">
    <name type="scientific">Lymnaea stagnalis</name>
    <name type="common">Great pond snail</name>
    <name type="synonym">Helix stagnalis</name>
    <dbReference type="NCBI Taxonomy" id="6523"/>
    <lineage>
        <taxon>Eukaryota</taxon>
        <taxon>Metazoa</taxon>
        <taxon>Spiralia</taxon>
        <taxon>Lophotrochozoa</taxon>
        <taxon>Mollusca</taxon>
        <taxon>Gastropoda</taxon>
        <taxon>Heterobranchia</taxon>
        <taxon>Euthyneura</taxon>
        <taxon>Panpulmonata</taxon>
        <taxon>Hygrophila</taxon>
        <taxon>Lymnaeoidea</taxon>
        <taxon>Lymnaeidae</taxon>
        <taxon>Lymnaea</taxon>
    </lineage>
</organism>
<comment type="subcellular location">
    <subcellularLocation>
        <location evidence="1">Secreted</location>
        <location evidence="1">Extracellular space</location>
        <location evidence="1">Extracellular matrix</location>
    </subcellularLocation>
</comment>
<evidence type="ECO:0000256" key="3">
    <source>
        <dbReference type="ARBA" id="ARBA00022530"/>
    </source>
</evidence>
<feature type="domain" description="ShKT" evidence="21">
    <location>
        <begin position="1077"/>
        <end position="1111"/>
    </location>
</feature>
<feature type="binding site" evidence="14">
    <location>
        <position position="356"/>
    </location>
    <ligand>
        <name>Ca(2+)</name>
        <dbReference type="ChEBI" id="CHEBI:29108"/>
        <label>1</label>
    </ligand>
</feature>
<evidence type="ECO:0000256" key="13">
    <source>
        <dbReference type="PIRSR" id="PIRSR613273-1"/>
    </source>
</evidence>
<dbReference type="InterPro" id="IPR050439">
    <property type="entry name" value="ADAMTS_ADAMTS-like"/>
</dbReference>
<dbReference type="SMART" id="SM00209">
    <property type="entry name" value="TSP1"/>
    <property type="match status" value="3"/>
</dbReference>
<dbReference type="FunFam" id="2.20.100.10:FF:000007">
    <property type="entry name" value="Thrombospondin 1"/>
    <property type="match status" value="1"/>
</dbReference>
<dbReference type="InterPro" id="IPR000884">
    <property type="entry name" value="TSP1_rpt"/>
</dbReference>
<evidence type="ECO:0000259" key="20">
    <source>
        <dbReference type="PROSITE" id="PS50215"/>
    </source>
</evidence>
<feature type="binding site" evidence="14 16">
    <location>
        <position position="417"/>
    </location>
    <ligand>
        <name>Zn(2+)</name>
        <dbReference type="ChEBI" id="CHEBI:29105"/>
        <note>catalytic</note>
    </ligand>
</feature>
<feature type="binding site" evidence="14">
    <location>
        <position position="349"/>
    </location>
    <ligand>
        <name>Ca(2+)</name>
        <dbReference type="ChEBI" id="CHEBI:29108"/>
        <label>2</label>
    </ligand>
</feature>
<evidence type="ECO:0000256" key="17">
    <source>
        <dbReference type="PROSITE-ProRule" id="PRU01005"/>
    </source>
</evidence>
<feature type="active site" evidence="13 16">
    <location>
        <position position="408"/>
    </location>
</feature>
<comment type="caution">
    <text evidence="16">Lacks conserved residue(s) required for the propagation of feature annotation.</text>
</comment>
<evidence type="ECO:0000313" key="23">
    <source>
        <dbReference type="Proteomes" id="UP001497497"/>
    </source>
</evidence>
<evidence type="ECO:0000256" key="14">
    <source>
        <dbReference type="PIRSR" id="PIRSR613273-2"/>
    </source>
</evidence>
<feature type="disulfide bond" evidence="15">
    <location>
        <begin position="572"/>
        <end position="610"/>
    </location>
</feature>
<dbReference type="PROSITE" id="PS50092">
    <property type="entry name" value="TSP1"/>
    <property type="match status" value="3"/>
</dbReference>
<dbReference type="SUPFAM" id="SSF82895">
    <property type="entry name" value="TSP-1 type 1 repeat"/>
    <property type="match status" value="3"/>
</dbReference>
<dbReference type="Gene3D" id="3.40.390.10">
    <property type="entry name" value="Collagenase (Catalytic Domain)"/>
    <property type="match status" value="1"/>
</dbReference>
<keyword evidence="23" id="KW-1185">Reference proteome</keyword>
<dbReference type="InterPro" id="IPR036383">
    <property type="entry name" value="TSP1_rpt_sf"/>
</dbReference>
<evidence type="ECO:0000256" key="5">
    <source>
        <dbReference type="ARBA" id="ARBA00022723"/>
    </source>
</evidence>
<dbReference type="InterPro" id="IPR013273">
    <property type="entry name" value="ADAMTS/ADAMTS-like"/>
</dbReference>
<feature type="region of interest" description="Disordered" evidence="18">
    <location>
        <begin position="29"/>
        <end position="62"/>
    </location>
</feature>
<keyword evidence="12" id="KW-0325">Glycoprotein</keyword>
<dbReference type="Pfam" id="PF19236">
    <property type="entry name" value="ADAMTS_CR_3"/>
    <property type="match status" value="1"/>
</dbReference>
<proteinExistence type="predicted"/>
<dbReference type="Pfam" id="PF05986">
    <property type="entry name" value="ADAMTS_spacer1"/>
    <property type="match status" value="1"/>
</dbReference>
<accession>A0AAV2HAZ9</accession>
<gene>
    <name evidence="22" type="ORF">GSLYS_00003784001</name>
</gene>
<dbReference type="PROSITE" id="PS50215">
    <property type="entry name" value="ADAM_MEPRO"/>
    <property type="match status" value="1"/>
</dbReference>
<feature type="domain" description="Peptidase M12B" evidence="20">
    <location>
        <begin position="263"/>
        <end position="468"/>
    </location>
</feature>
<reference evidence="22 23" key="1">
    <citation type="submission" date="2024-04" db="EMBL/GenBank/DDBJ databases">
        <authorList>
            <consortium name="Genoscope - CEA"/>
            <person name="William W."/>
        </authorList>
    </citation>
    <scope>NUCLEOTIDE SEQUENCE [LARGE SCALE GENOMIC DNA]</scope>
</reference>
<keyword evidence="6 19" id="KW-0732">Signal</keyword>
<feature type="disulfide bond" evidence="15">
    <location>
        <begin position="338"/>
        <end position="391"/>
    </location>
</feature>
<dbReference type="Pfam" id="PF00090">
    <property type="entry name" value="TSP_1"/>
    <property type="match status" value="1"/>
</dbReference>
<evidence type="ECO:0000256" key="6">
    <source>
        <dbReference type="ARBA" id="ARBA00022729"/>
    </source>
</evidence>